<dbReference type="AlphaFoldDB" id="A0A0B1R232"/>
<gene>
    <name evidence="2" type="ORF">QU24_22955</name>
</gene>
<keyword evidence="1" id="KW-0812">Transmembrane</keyword>
<evidence type="ECO:0000313" key="3">
    <source>
        <dbReference type="Proteomes" id="UP000030853"/>
    </source>
</evidence>
<evidence type="ECO:0000256" key="1">
    <source>
        <dbReference type="SAM" id="Phobius"/>
    </source>
</evidence>
<feature type="transmembrane region" description="Helical" evidence="1">
    <location>
        <begin position="61"/>
        <end position="86"/>
    </location>
</feature>
<dbReference type="Proteomes" id="UP000030853">
    <property type="component" value="Unassembled WGS sequence"/>
</dbReference>
<sequence length="121" mass="13618">MEESEGQEVIHHLVHWLFAQVESEAVTQPPHQQLTPAVLTHLQTQLFLHQLRLLPNLGGKLVLLGIFLIIPVVRLDLVGQLLLVLLAQTPREMEREEVVAELFHQTLLQKQATSVAPVFAS</sequence>
<name>A0A0B1R232_9GAMM</name>
<accession>A0A0B1R232</accession>
<organism evidence="2 3">
    <name type="scientific">Pantoea rodasii</name>
    <dbReference type="NCBI Taxonomy" id="1076549"/>
    <lineage>
        <taxon>Bacteria</taxon>
        <taxon>Pseudomonadati</taxon>
        <taxon>Pseudomonadota</taxon>
        <taxon>Gammaproteobacteria</taxon>
        <taxon>Enterobacterales</taxon>
        <taxon>Erwiniaceae</taxon>
        <taxon>Pantoea</taxon>
    </lineage>
</organism>
<evidence type="ECO:0000313" key="2">
    <source>
        <dbReference type="EMBL" id="KHJ65741.1"/>
    </source>
</evidence>
<protein>
    <submittedName>
        <fullName evidence="2">Uncharacterized protein</fullName>
    </submittedName>
</protein>
<dbReference type="EMBL" id="JTJJ01000111">
    <property type="protein sequence ID" value="KHJ65741.1"/>
    <property type="molecule type" value="Genomic_DNA"/>
</dbReference>
<reference evidence="2 3" key="1">
    <citation type="submission" date="2014-11" db="EMBL/GenBank/DDBJ databases">
        <title>Genome sequencing of Pantoea rodasii ND03.</title>
        <authorList>
            <person name="Muhamad Yunos N.Y."/>
            <person name="Chan K.-G."/>
        </authorList>
    </citation>
    <scope>NUCLEOTIDE SEQUENCE [LARGE SCALE GENOMIC DNA]</scope>
    <source>
        <strain evidence="2 3">ND03</strain>
    </source>
</reference>
<keyword evidence="1" id="KW-1133">Transmembrane helix</keyword>
<comment type="caution">
    <text evidence="2">The sequence shown here is derived from an EMBL/GenBank/DDBJ whole genome shotgun (WGS) entry which is preliminary data.</text>
</comment>
<proteinExistence type="predicted"/>
<keyword evidence="1" id="KW-0472">Membrane</keyword>